<name>A0ABT4ID90_9EURY</name>
<proteinExistence type="predicted"/>
<evidence type="ECO:0000313" key="2">
    <source>
        <dbReference type="Proteomes" id="UP001141422"/>
    </source>
</evidence>
<dbReference type="RefSeq" id="WP_268923919.1">
    <property type="nucleotide sequence ID" value="NZ_JAPTGB010000001.1"/>
</dbReference>
<sequence>MSRNALVIIVILVLIGYGATILSTGLASPPVLKPEVKYTEPMGLSVRSLGEEISVPNETALIEKLEQFAEEDPMCYVATWVNFQKYRDTGALITMKYQTPVNLTWVLDWNIEGMNTEIHHINVRQITAALSYDRESYPDDWLIVYSDADYQYPLEIPREQADELLELIGKKPVKTTQK</sequence>
<evidence type="ECO:0008006" key="3">
    <source>
        <dbReference type="Google" id="ProtNLM"/>
    </source>
</evidence>
<protein>
    <recommendedName>
        <fullName evidence="3">DUF4825 domain-containing protein</fullName>
    </recommendedName>
</protein>
<gene>
    <name evidence="1" type="ORF">O0S10_00470</name>
</gene>
<accession>A0ABT4ID90</accession>
<dbReference type="EMBL" id="JAPTGB010000001">
    <property type="protein sequence ID" value="MCZ0859697.1"/>
    <property type="molecule type" value="Genomic_DNA"/>
</dbReference>
<comment type="caution">
    <text evidence="1">The sequence shown here is derived from an EMBL/GenBank/DDBJ whole genome shotgun (WGS) entry which is preliminary data.</text>
</comment>
<dbReference type="Proteomes" id="UP001141422">
    <property type="component" value="Unassembled WGS sequence"/>
</dbReference>
<reference evidence="1" key="1">
    <citation type="submission" date="2022-12" db="EMBL/GenBank/DDBJ databases">
        <title>Isolation and characterisation of novel Methanocorpusculum spp. from native Australian herbivores indicates the genus is ancestrally host-associated.</title>
        <authorList>
            <person name="Volmer J.G."/>
            <person name="Soo R.M."/>
            <person name="Evans P.N."/>
            <person name="Hoedt E.C."/>
            <person name="Astorga Alsina A.L."/>
            <person name="Woodcroft B.J."/>
            <person name="Tyson G.W."/>
            <person name="Hugenholtz P."/>
            <person name="Morrison M."/>
        </authorList>
    </citation>
    <scope>NUCLEOTIDE SEQUENCE</scope>
    <source>
        <strain evidence="1">MG</strain>
    </source>
</reference>
<evidence type="ECO:0000313" key="1">
    <source>
        <dbReference type="EMBL" id="MCZ0859697.1"/>
    </source>
</evidence>
<keyword evidence="2" id="KW-1185">Reference proteome</keyword>
<organism evidence="1 2">
    <name type="scientific">Methanocorpusculum petauri</name>
    <dbReference type="NCBI Taxonomy" id="3002863"/>
    <lineage>
        <taxon>Archaea</taxon>
        <taxon>Methanobacteriati</taxon>
        <taxon>Methanobacteriota</taxon>
        <taxon>Stenosarchaea group</taxon>
        <taxon>Methanomicrobia</taxon>
        <taxon>Methanomicrobiales</taxon>
        <taxon>Methanocorpusculaceae</taxon>
        <taxon>Methanocorpusculum</taxon>
    </lineage>
</organism>